<protein>
    <recommendedName>
        <fullName evidence="2">O-methyltransferase domain-containing protein</fullName>
    </recommendedName>
</protein>
<name>A0A7V1I4Q3_DESA2</name>
<reference evidence="1" key="1">
    <citation type="journal article" date="2020" name="mSystems">
        <title>Genome- and Community-Level Interaction Insights into Carbon Utilization and Element Cycling Functions of Hydrothermarchaeota in Hydrothermal Sediment.</title>
        <authorList>
            <person name="Zhou Z."/>
            <person name="Liu Y."/>
            <person name="Xu W."/>
            <person name="Pan J."/>
            <person name="Luo Z.H."/>
            <person name="Li M."/>
        </authorList>
    </citation>
    <scope>NUCLEOTIDE SEQUENCE [LARGE SCALE GENOMIC DNA]</scope>
    <source>
        <strain evidence="1">HyVt-45</strain>
    </source>
</reference>
<dbReference type="Proteomes" id="UP000886268">
    <property type="component" value="Unassembled WGS sequence"/>
</dbReference>
<sequence>MRTQEDKDRNSKNGYNENALGNIELFKKSYETLTYAGKIVINDFLVNNELSGPRFSLLFRVMMLVMNPKAGVYRFKEYKNWLSEVGFKEINIYHPIPNTYEDVALIMGNK</sequence>
<evidence type="ECO:0000313" key="1">
    <source>
        <dbReference type="EMBL" id="HEB74395.1"/>
    </source>
</evidence>
<dbReference type="InterPro" id="IPR029063">
    <property type="entry name" value="SAM-dependent_MTases_sf"/>
</dbReference>
<organism evidence="1">
    <name type="scientific">Desulfofervidus auxilii</name>
    <dbReference type="NCBI Taxonomy" id="1621989"/>
    <lineage>
        <taxon>Bacteria</taxon>
        <taxon>Pseudomonadati</taxon>
        <taxon>Thermodesulfobacteriota</taxon>
        <taxon>Candidatus Desulfofervidia</taxon>
        <taxon>Candidatus Desulfofervidales</taxon>
        <taxon>Candidatus Desulfofervidaceae</taxon>
        <taxon>Candidatus Desulfofervidus</taxon>
    </lineage>
</organism>
<dbReference type="SUPFAM" id="SSF53335">
    <property type="entry name" value="S-adenosyl-L-methionine-dependent methyltransferases"/>
    <property type="match status" value="1"/>
</dbReference>
<evidence type="ECO:0008006" key="2">
    <source>
        <dbReference type="Google" id="ProtNLM"/>
    </source>
</evidence>
<proteinExistence type="predicted"/>
<dbReference type="EMBL" id="DRKW01000243">
    <property type="protein sequence ID" value="HEB74395.1"/>
    <property type="molecule type" value="Genomic_DNA"/>
</dbReference>
<comment type="caution">
    <text evidence="1">The sequence shown here is derived from an EMBL/GenBank/DDBJ whole genome shotgun (WGS) entry which is preliminary data.</text>
</comment>
<dbReference type="Gene3D" id="3.40.50.150">
    <property type="entry name" value="Vaccinia Virus protein VP39"/>
    <property type="match status" value="1"/>
</dbReference>
<gene>
    <name evidence="1" type="ORF">ENJ03_04165</name>
</gene>
<dbReference type="AlphaFoldDB" id="A0A7V1I4Q3"/>
<accession>A0A7V1I4Q3</accession>